<dbReference type="Pfam" id="PF13785">
    <property type="entry name" value="DUF4178"/>
    <property type="match status" value="1"/>
</dbReference>
<dbReference type="RefSeq" id="WP_089523943.1">
    <property type="nucleotide sequence ID" value="NZ_NMUQ01000001.1"/>
</dbReference>
<gene>
    <name evidence="2" type="ORF">CGZ75_09495</name>
</gene>
<dbReference type="Proteomes" id="UP000215145">
    <property type="component" value="Unassembled WGS sequence"/>
</dbReference>
<name>A0A229P3N9_9BACL</name>
<keyword evidence="3" id="KW-1185">Reference proteome</keyword>
<protein>
    <recommendedName>
        <fullName evidence="1">DUF4178 domain-containing protein</fullName>
    </recommendedName>
</protein>
<evidence type="ECO:0000313" key="2">
    <source>
        <dbReference type="EMBL" id="OXM16862.1"/>
    </source>
</evidence>
<sequence>MSLFKRVANLVRKPEPPKQEKSILTVGPGDICEVSLITYEVIGHTRNFRRKETFLTLQDGAELRYLHIEDREQTEYTLYTPIDGRLDSIEEVPSTMELDGTNYYLEEQYSSPVSSQGRSPHGPSGELHIWQFQSDDRKLLRIEWQEGRFLMYEGETILSADVKVLRGG</sequence>
<comment type="caution">
    <text evidence="2">The sequence shown here is derived from an EMBL/GenBank/DDBJ whole genome shotgun (WGS) entry which is preliminary data.</text>
</comment>
<dbReference type="EMBL" id="NMUQ01000001">
    <property type="protein sequence ID" value="OXM16862.1"/>
    <property type="molecule type" value="Genomic_DNA"/>
</dbReference>
<dbReference type="AlphaFoldDB" id="A0A229P3N9"/>
<evidence type="ECO:0000313" key="3">
    <source>
        <dbReference type="Proteomes" id="UP000215145"/>
    </source>
</evidence>
<dbReference type="InterPro" id="IPR025235">
    <property type="entry name" value="DUF4178"/>
</dbReference>
<dbReference type="OrthoDB" id="2381171at2"/>
<proteinExistence type="predicted"/>
<evidence type="ECO:0000259" key="1">
    <source>
        <dbReference type="Pfam" id="PF13785"/>
    </source>
</evidence>
<feature type="domain" description="DUF4178" evidence="1">
    <location>
        <begin position="27"/>
        <end position="157"/>
    </location>
</feature>
<organism evidence="2 3">
    <name type="scientific">Paenibacillus herberti</name>
    <dbReference type="NCBI Taxonomy" id="1619309"/>
    <lineage>
        <taxon>Bacteria</taxon>
        <taxon>Bacillati</taxon>
        <taxon>Bacillota</taxon>
        <taxon>Bacilli</taxon>
        <taxon>Bacillales</taxon>
        <taxon>Paenibacillaceae</taxon>
        <taxon>Paenibacillus</taxon>
    </lineage>
</organism>
<reference evidence="2 3" key="1">
    <citation type="submission" date="2017-07" db="EMBL/GenBank/DDBJ databases">
        <title>Paenibacillus herberti R33 genome sequencing and assembly.</title>
        <authorList>
            <person name="Su W."/>
        </authorList>
    </citation>
    <scope>NUCLEOTIDE SEQUENCE [LARGE SCALE GENOMIC DNA]</scope>
    <source>
        <strain evidence="2 3">R33</strain>
    </source>
</reference>
<accession>A0A229P3N9</accession>